<keyword evidence="1" id="KW-0472">Membrane</keyword>
<evidence type="ECO:0000313" key="3">
    <source>
        <dbReference type="Proteomes" id="UP000838763"/>
    </source>
</evidence>
<feature type="transmembrane region" description="Helical" evidence="1">
    <location>
        <begin position="142"/>
        <end position="163"/>
    </location>
</feature>
<evidence type="ECO:0000256" key="1">
    <source>
        <dbReference type="SAM" id="Phobius"/>
    </source>
</evidence>
<proteinExistence type="predicted"/>
<organism evidence="2 3">
    <name type="scientific">Parascedosporium putredinis</name>
    <dbReference type="NCBI Taxonomy" id="1442378"/>
    <lineage>
        <taxon>Eukaryota</taxon>
        <taxon>Fungi</taxon>
        <taxon>Dikarya</taxon>
        <taxon>Ascomycota</taxon>
        <taxon>Pezizomycotina</taxon>
        <taxon>Sordariomycetes</taxon>
        <taxon>Hypocreomycetidae</taxon>
        <taxon>Microascales</taxon>
        <taxon>Microascaceae</taxon>
        <taxon>Parascedosporium</taxon>
    </lineage>
</organism>
<evidence type="ECO:0000313" key="2">
    <source>
        <dbReference type="EMBL" id="CAI4214790.1"/>
    </source>
</evidence>
<dbReference type="AlphaFoldDB" id="A0A9P1M932"/>
<dbReference type="EMBL" id="CALLCH030000012">
    <property type="protein sequence ID" value="CAI4214790.1"/>
    <property type="molecule type" value="Genomic_DNA"/>
</dbReference>
<keyword evidence="1" id="KW-0812">Transmembrane</keyword>
<name>A0A9P1M932_9PEZI</name>
<sequence length="178" mass="18966">MGVDLKEVSFYSAREVGDTDTDAAPVAHLTVATNHVASPKKSDSSLSAASTTLSSSAEKGFNVHVDDQITTPLSLQQSNPFDTDIEAIIPVTQSDSRRKSATMARGDCQVWPGQEHWKQKAKAAKRARSCAWMASLSRRTRIAVKIAIILLIIGIAVGIGFGISKPLGAPIWGTPDGH</sequence>
<dbReference type="Proteomes" id="UP000838763">
    <property type="component" value="Unassembled WGS sequence"/>
</dbReference>
<accession>A0A9P1M932</accession>
<keyword evidence="1" id="KW-1133">Transmembrane helix</keyword>
<gene>
    <name evidence="2" type="ORF">PPNO1_LOCUS4518</name>
</gene>
<comment type="caution">
    <text evidence="2">The sequence shown here is derived from an EMBL/GenBank/DDBJ whole genome shotgun (WGS) entry which is preliminary data.</text>
</comment>
<reference evidence="2" key="1">
    <citation type="submission" date="2022-11" db="EMBL/GenBank/DDBJ databases">
        <authorList>
            <person name="Scott C."/>
            <person name="Bruce N."/>
        </authorList>
    </citation>
    <scope>NUCLEOTIDE SEQUENCE</scope>
</reference>
<keyword evidence="3" id="KW-1185">Reference proteome</keyword>
<dbReference type="OrthoDB" id="5214669at2759"/>
<protein>
    <submittedName>
        <fullName evidence="2">Uncharacterized protein</fullName>
    </submittedName>
</protein>